<keyword evidence="2" id="KW-0732">Signal</keyword>
<name>A0A150WKU7_BDEBC</name>
<dbReference type="OrthoDB" id="5291002at2"/>
<organism evidence="3 4">
    <name type="scientific">Bdellovibrio bacteriovorus</name>
    <dbReference type="NCBI Taxonomy" id="959"/>
    <lineage>
        <taxon>Bacteria</taxon>
        <taxon>Pseudomonadati</taxon>
        <taxon>Bdellovibrionota</taxon>
        <taxon>Bdellovibrionia</taxon>
        <taxon>Bdellovibrionales</taxon>
        <taxon>Pseudobdellovibrionaceae</taxon>
        <taxon>Bdellovibrio</taxon>
    </lineage>
</organism>
<dbReference type="RefSeq" id="WP_063243507.1">
    <property type="nucleotide sequence ID" value="NZ_LUKF01000012.1"/>
</dbReference>
<feature type="coiled-coil region" evidence="1">
    <location>
        <begin position="34"/>
        <end position="68"/>
    </location>
</feature>
<accession>A0A150WKU7</accession>
<reference evidence="3 4" key="1">
    <citation type="submission" date="2016-03" db="EMBL/GenBank/DDBJ databases">
        <authorList>
            <person name="Ploux O."/>
        </authorList>
    </citation>
    <scope>NUCLEOTIDE SEQUENCE [LARGE SCALE GENOMIC DNA]</scope>
    <source>
        <strain evidence="3 4">BER2</strain>
    </source>
</reference>
<feature type="chain" id="PRO_5007573176" evidence="2">
    <location>
        <begin position="23"/>
        <end position="264"/>
    </location>
</feature>
<comment type="caution">
    <text evidence="3">The sequence shown here is derived from an EMBL/GenBank/DDBJ whole genome shotgun (WGS) entry which is preliminary data.</text>
</comment>
<sequence>MSSKIISLTVAGIIGLQSAAMAQDRTAGIGDEQIRIAQENVRALKAEIQSLDKALGEAQAAIEKRESRGTFANGTAIAGAAVGLGLSAIAALTIKKGTGGQALNGYLTGALSAVISLSSAGLGVIGQARKTDVDTKALEEQLKLAETQVQSAITVADKQTSAVLKQLNSSLTTVRQSLNEYTNSEDSISQNKLISQIAQASGVAITVYGMTQRESKALLVGPLVMSAGNLGQVLGGLSDSEAEKVIAEIKATRLSLMAAAVNLE</sequence>
<protein>
    <submittedName>
        <fullName evidence="3">Uncharacterized protein</fullName>
    </submittedName>
</protein>
<dbReference type="EMBL" id="LUKF01000012">
    <property type="protein sequence ID" value="KYG64526.1"/>
    <property type="molecule type" value="Genomic_DNA"/>
</dbReference>
<evidence type="ECO:0000313" key="3">
    <source>
        <dbReference type="EMBL" id="KYG64526.1"/>
    </source>
</evidence>
<dbReference type="AlphaFoldDB" id="A0A150WKU7"/>
<proteinExistence type="predicted"/>
<keyword evidence="1" id="KW-0175">Coiled coil</keyword>
<dbReference type="Proteomes" id="UP000075391">
    <property type="component" value="Unassembled WGS sequence"/>
</dbReference>
<evidence type="ECO:0000313" key="4">
    <source>
        <dbReference type="Proteomes" id="UP000075391"/>
    </source>
</evidence>
<feature type="signal peptide" evidence="2">
    <location>
        <begin position="1"/>
        <end position="22"/>
    </location>
</feature>
<evidence type="ECO:0000256" key="1">
    <source>
        <dbReference type="SAM" id="Coils"/>
    </source>
</evidence>
<gene>
    <name evidence="3" type="ORF">AZI85_03685</name>
</gene>
<evidence type="ECO:0000256" key="2">
    <source>
        <dbReference type="SAM" id="SignalP"/>
    </source>
</evidence>